<dbReference type="PANTHER" id="PTHR45876">
    <property type="entry name" value="FI04035P"/>
    <property type="match status" value="1"/>
</dbReference>
<dbReference type="Proteomes" id="UP001281761">
    <property type="component" value="Unassembled WGS sequence"/>
</dbReference>
<comment type="caution">
    <text evidence="3">The sequence shown here is derived from an EMBL/GenBank/DDBJ whole genome shotgun (WGS) entry which is preliminary data.</text>
</comment>
<dbReference type="Gene3D" id="1.10.555.10">
    <property type="entry name" value="Rho GTPase activation protein"/>
    <property type="match status" value="1"/>
</dbReference>
<proteinExistence type="predicted"/>
<name>A0ABQ9YF55_9EUKA</name>
<feature type="region of interest" description="Disordered" evidence="1">
    <location>
        <begin position="1"/>
        <end position="20"/>
    </location>
</feature>
<gene>
    <name evidence="3" type="ORF">BLNAU_2592</name>
</gene>
<accession>A0ABQ9YF55</accession>
<dbReference type="InterPro" id="IPR000198">
    <property type="entry name" value="RhoGAP_dom"/>
</dbReference>
<dbReference type="InterPro" id="IPR008936">
    <property type="entry name" value="Rho_GTPase_activation_prot"/>
</dbReference>
<evidence type="ECO:0000313" key="4">
    <source>
        <dbReference type="Proteomes" id="UP001281761"/>
    </source>
</evidence>
<dbReference type="EMBL" id="JARBJD010000011">
    <property type="protein sequence ID" value="KAK2962349.1"/>
    <property type="molecule type" value="Genomic_DNA"/>
</dbReference>
<dbReference type="SUPFAM" id="SSF48350">
    <property type="entry name" value="GTPase activation domain, GAP"/>
    <property type="match status" value="1"/>
</dbReference>
<dbReference type="PANTHER" id="PTHR45876:SF8">
    <property type="entry name" value="FI04035P"/>
    <property type="match status" value="1"/>
</dbReference>
<dbReference type="InterPro" id="IPR038185">
    <property type="entry name" value="MyTH4_dom_sf"/>
</dbReference>
<organism evidence="3 4">
    <name type="scientific">Blattamonas nauphoetae</name>
    <dbReference type="NCBI Taxonomy" id="2049346"/>
    <lineage>
        <taxon>Eukaryota</taxon>
        <taxon>Metamonada</taxon>
        <taxon>Preaxostyla</taxon>
        <taxon>Oxymonadida</taxon>
        <taxon>Blattamonas</taxon>
    </lineage>
</organism>
<evidence type="ECO:0000259" key="2">
    <source>
        <dbReference type="PROSITE" id="PS50238"/>
    </source>
</evidence>
<evidence type="ECO:0000313" key="3">
    <source>
        <dbReference type="EMBL" id="KAK2962349.1"/>
    </source>
</evidence>
<dbReference type="PROSITE" id="PS50238">
    <property type="entry name" value="RHOGAP"/>
    <property type="match status" value="1"/>
</dbReference>
<dbReference type="Gene3D" id="1.25.40.530">
    <property type="entry name" value="MyTH4 domain"/>
    <property type="match status" value="1"/>
</dbReference>
<reference evidence="3 4" key="1">
    <citation type="journal article" date="2022" name="bioRxiv">
        <title>Genomics of Preaxostyla Flagellates Illuminates Evolutionary Transitions and the Path Towards Mitochondrial Loss.</title>
        <authorList>
            <person name="Novak L.V.F."/>
            <person name="Treitli S.C."/>
            <person name="Pyrih J."/>
            <person name="Halakuc P."/>
            <person name="Pipaliya S.V."/>
            <person name="Vacek V."/>
            <person name="Brzon O."/>
            <person name="Soukal P."/>
            <person name="Eme L."/>
            <person name="Dacks J.B."/>
            <person name="Karnkowska A."/>
            <person name="Elias M."/>
            <person name="Hampl V."/>
        </authorList>
    </citation>
    <scope>NUCLEOTIDE SEQUENCE [LARGE SCALE GENOMIC DNA]</scope>
    <source>
        <strain evidence="3">NAU3</strain>
        <tissue evidence="3">Gut</tissue>
    </source>
</reference>
<evidence type="ECO:0000256" key="1">
    <source>
        <dbReference type="SAM" id="MobiDB-lite"/>
    </source>
</evidence>
<feature type="domain" description="Rho-GAP" evidence="2">
    <location>
        <begin position="345"/>
        <end position="530"/>
    </location>
</feature>
<sequence length="541" mass="61932">MEPSSDIPRDSPSPDHQCTTDLVRNNIQSGTEPKFRWKSTMAQSRTFTDSSFVHLRRVFVLRELDFHLTEMVSDKTFLDYAKQNFCEHSKGFAKGNYSFEELITFSKEQLKKPLHRNVASSTSLGKEEWKEMNDSLHAFCFTTPSMSEKIVAGKAFLQKASATSELWDEAFVLILRLINRNDDLEMRANLWKILCDTAGILCPSRSLEEVILLVVHQTQFMEKSGSKELFQETNPPLSLIHQLCDEIIFRLFYGIHLGGYTKMGQLKICTPTGWDSLLTDVSLGTIVYWQGYSLPPKTDVSLPSSRFQKSFTYSSLSDAHHQVTPSSSFKYDASHSPDWIPLFIPHVEYLVPEVLVSLCVSYITAHNSDPSTPVQVSDFNKKDDLPEGWKEELATRSFYRRPVSYLSTLIRQFLKNLTEPLIPVGFGNPLTDLAEKGTVMCNFLVHHLCPINYFTVLYLVRFLRLVLTFCDEQAYKQNLSLLSFSFCSLFFRAPDTVDLANRIKKQRLASDNLLMYLPISPLYESIFTILDYATFSRLEST</sequence>
<protein>
    <recommendedName>
        <fullName evidence="2">Rho-GAP domain-containing protein</fullName>
    </recommendedName>
</protein>
<keyword evidence="4" id="KW-1185">Reference proteome</keyword>